<keyword evidence="10" id="KW-0418">Kinase</keyword>
<evidence type="ECO:0000256" key="10">
    <source>
        <dbReference type="ARBA" id="ARBA00022777"/>
    </source>
</evidence>
<evidence type="ECO:0000259" key="20">
    <source>
        <dbReference type="Pfam" id="PF13807"/>
    </source>
</evidence>
<evidence type="ECO:0000256" key="11">
    <source>
        <dbReference type="ARBA" id="ARBA00022840"/>
    </source>
</evidence>
<evidence type="ECO:0000256" key="8">
    <source>
        <dbReference type="ARBA" id="ARBA00022692"/>
    </source>
</evidence>
<evidence type="ECO:0000256" key="6">
    <source>
        <dbReference type="ARBA" id="ARBA00022519"/>
    </source>
</evidence>
<evidence type="ECO:0000256" key="1">
    <source>
        <dbReference type="ARBA" id="ARBA00004429"/>
    </source>
</evidence>
<reference evidence="21 22" key="1">
    <citation type="submission" date="2013-07" db="EMBL/GenBank/DDBJ databases">
        <title>Completed genome of Sphingomonas sanxanigenens NX02.</title>
        <authorList>
            <person name="Ma T."/>
            <person name="Huang H."/>
            <person name="Wu M."/>
            <person name="Li X."/>
            <person name="Li G."/>
        </authorList>
    </citation>
    <scope>NUCLEOTIDE SEQUENCE [LARGE SCALE GENOMIC DNA]</scope>
    <source>
        <strain evidence="21 22">NX02</strain>
    </source>
</reference>
<evidence type="ECO:0000259" key="18">
    <source>
        <dbReference type="Pfam" id="PF02706"/>
    </source>
</evidence>
<dbReference type="KEGG" id="ssan:NX02_02925"/>
<feature type="domain" description="Polysaccharide chain length determinant N-terminal" evidence="18">
    <location>
        <begin position="41"/>
        <end position="129"/>
    </location>
</feature>
<evidence type="ECO:0000256" key="16">
    <source>
        <dbReference type="SAM" id="Coils"/>
    </source>
</evidence>
<keyword evidence="13 17" id="KW-0472">Membrane</keyword>
<keyword evidence="11" id="KW-0067">ATP-binding</keyword>
<dbReference type="InterPro" id="IPR003856">
    <property type="entry name" value="LPS_length_determ_N"/>
</dbReference>
<dbReference type="GO" id="GO:0005886">
    <property type="term" value="C:plasma membrane"/>
    <property type="evidence" value="ECO:0007669"/>
    <property type="project" value="UniProtKB-SubCell"/>
</dbReference>
<dbReference type="PANTHER" id="PTHR32309:SF13">
    <property type="entry name" value="FERRIC ENTEROBACTIN TRANSPORT PROTEIN FEPE"/>
    <property type="match status" value="1"/>
</dbReference>
<organism evidence="21 22">
    <name type="scientific">Sphingomonas sanxanigenens DSM 19645 = NX02</name>
    <dbReference type="NCBI Taxonomy" id="1123269"/>
    <lineage>
        <taxon>Bacteria</taxon>
        <taxon>Pseudomonadati</taxon>
        <taxon>Pseudomonadota</taxon>
        <taxon>Alphaproteobacteria</taxon>
        <taxon>Sphingomonadales</taxon>
        <taxon>Sphingomonadaceae</taxon>
        <taxon>Sphingomonas</taxon>
    </lineage>
</organism>
<feature type="coiled-coil region" evidence="16">
    <location>
        <begin position="327"/>
        <end position="375"/>
    </location>
</feature>
<evidence type="ECO:0000256" key="2">
    <source>
        <dbReference type="ARBA" id="ARBA00007316"/>
    </source>
</evidence>
<protein>
    <recommendedName>
        <fullName evidence="4">non-specific protein-tyrosine kinase</fullName>
        <ecNumber evidence="4">2.7.10.2</ecNumber>
    </recommendedName>
</protein>
<evidence type="ECO:0000313" key="22">
    <source>
        <dbReference type="Proteomes" id="UP000018851"/>
    </source>
</evidence>
<dbReference type="EC" id="2.7.10.2" evidence="4"/>
<evidence type="ECO:0000256" key="15">
    <source>
        <dbReference type="ARBA" id="ARBA00051245"/>
    </source>
</evidence>
<dbReference type="PATRIC" id="fig|1123269.5.peg.565"/>
<dbReference type="CDD" id="cd05387">
    <property type="entry name" value="BY-kinase"/>
    <property type="match status" value="1"/>
</dbReference>
<dbReference type="Proteomes" id="UP000018851">
    <property type="component" value="Chromosome"/>
</dbReference>
<evidence type="ECO:0000256" key="5">
    <source>
        <dbReference type="ARBA" id="ARBA00022475"/>
    </source>
</evidence>
<evidence type="ECO:0000256" key="17">
    <source>
        <dbReference type="SAM" id="Phobius"/>
    </source>
</evidence>
<keyword evidence="22" id="KW-1185">Reference proteome</keyword>
<dbReference type="InterPro" id="IPR050445">
    <property type="entry name" value="Bact_polysacc_biosynth/exp"/>
</dbReference>
<evidence type="ECO:0000256" key="4">
    <source>
        <dbReference type="ARBA" id="ARBA00011903"/>
    </source>
</evidence>
<comment type="similarity">
    <text evidence="2">Belongs to the CpsD/CapB family.</text>
</comment>
<dbReference type="InterPro" id="IPR005702">
    <property type="entry name" value="Wzc-like_C"/>
</dbReference>
<keyword evidence="14" id="KW-0829">Tyrosine-protein kinase</keyword>
<dbReference type="EMBL" id="CP006644">
    <property type="protein sequence ID" value="AHE52342.1"/>
    <property type="molecule type" value="Genomic_DNA"/>
</dbReference>
<comment type="catalytic activity">
    <reaction evidence="15">
        <text>L-tyrosyl-[protein] + ATP = O-phospho-L-tyrosyl-[protein] + ADP + H(+)</text>
        <dbReference type="Rhea" id="RHEA:10596"/>
        <dbReference type="Rhea" id="RHEA-COMP:10136"/>
        <dbReference type="Rhea" id="RHEA-COMP:20101"/>
        <dbReference type="ChEBI" id="CHEBI:15378"/>
        <dbReference type="ChEBI" id="CHEBI:30616"/>
        <dbReference type="ChEBI" id="CHEBI:46858"/>
        <dbReference type="ChEBI" id="CHEBI:61978"/>
        <dbReference type="ChEBI" id="CHEBI:456216"/>
        <dbReference type="EC" id="2.7.10.2"/>
    </reaction>
</comment>
<feature type="transmembrane region" description="Helical" evidence="17">
    <location>
        <begin position="468"/>
        <end position="488"/>
    </location>
</feature>
<dbReference type="STRING" id="1123269.NX02_02925"/>
<feature type="domain" description="Tyrosine-protein kinase G-rich" evidence="20">
    <location>
        <begin position="418"/>
        <end position="490"/>
    </location>
</feature>
<proteinExistence type="inferred from homology"/>
<dbReference type="eggNOG" id="COG0489">
    <property type="taxonomic scope" value="Bacteria"/>
</dbReference>
<evidence type="ECO:0000256" key="14">
    <source>
        <dbReference type="ARBA" id="ARBA00023137"/>
    </source>
</evidence>
<dbReference type="GO" id="GO:0004715">
    <property type="term" value="F:non-membrane spanning protein tyrosine kinase activity"/>
    <property type="evidence" value="ECO:0007669"/>
    <property type="project" value="UniProtKB-EC"/>
</dbReference>
<keyword evidence="7" id="KW-0808">Transferase</keyword>
<dbReference type="InterPro" id="IPR032807">
    <property type="entry name" value="GNVR"/>
</dbReference>
<dbReference type="OrthoDB" id="230260at2"/>
<keyword evidence="12 17" id="KW-1133">Transmembrane helix</keyword>
<dbReference type="PANTHER" id="PTHR32309">
    <property type="entry name" value="TYROSINE-PROTEIN KINASE"/>
    <property type="match status" value="1"/>
</dbReference>
<dbReference type="InterPro" id="IPR025669">
    <property type="entry name" value="AAA_dom"/>
</dbReference>
<dbReference type="Pfam" id="PF02706">
    <property type="entry name" value="Wzz"/>
    <property type="match status" value="1"/>
</dbReference>
<dbReference type="eggNOG" id="COG3206">
    <property type="taxonomic scope" value="Bacteria"/>
</dbReference>
<keyword evidence="16" id="KW-0175">Coiled coil</keyword>
<evidence type="ECO:0000256" key="7">
    <source>
        <dbReference type="ARBA" id="ARBA00022679"/>
    </source>
</evidence>
<dbReference type="Pfam" id="PF13614">
    <property type="entry name" value="AAA_31"/>
    <property type="match status" value="1"/>
</dbReference>
<feature type="transmembrane region" description="Helical" evidence="17">
    <location>
        <begin position="54"/>
        <end position="75"/>
    </location>
</feature>
<keyword evidence="6" id="KW-0997">Cell inner membrane</keyword>
<dbReference type="Gene3D" id="3.40.50.300">
    <property type="entry name" value="P-loop containing nucleotide triphosphate hydrolases"/>
    <property type="match status" value="1"/>
</dbReference>
<keyword evidence="8 17" id="KW-0812">Transmembrane</keyword>
<comment type="subcellular location">
    <subcellularLocation>
        <location evidence="1">Cell inner membrane</location>
        <topology evidence="1">Multi-pass membrane protein</topology>
    </subcellularLocation>
</comment>
<dbReference type="AlphaFoldDB" id="W0A787"/>
<evidence type="ECO:0000256" key="13">
    <source>
        <dbReference type="ARBA" id="ARBA00023136"/>
    </source>
</evidence>
<dbReference type="Pfam" id="PF13807">
    <property type="entry name" value="GNVR"/>
    <property type="match status" value="1"/>
</dbReference>
<dbReference type="NCBIfam" id="TIGR01007">
    <property type="entry name" value="eps_fam"/>
    <property type="match status" value="1"/>
</dbReference>
<evidence type="ECO:0000256" key="3">
    <source>
        <dbReference type="ARBA" id="ARBA00008883"/>
    </source>
</evidence>
<evidence type="ECO:0000256" key="9">
    <source>
        <dbReference type="ARBA" id="ARBA00022741"/>
    </source>
</evidence>
<comment type="similarity">
    <text evidence="3">Belongs to the etk/wzc family.</text>
</comment>
<keyword evidence="5" id="KW-1003">Cell membrane</keyword>
<gene>
    <name evidence="21" type="ORF">NX02_02925</name>
</gene>
<sequence length="751" mass="81652">MNDSSFPDRRDGNGGHAVRARDDGYQAYVADYDEQDQGFRLNIGALIGILRRNWIPVAVIVALALIAGLVATLLATKIYRSAASVQIEQQTAKIVDTQMLEPATSIADANRFLNTQLAILQSRGLAIRTAERMKLFDNSNFLVAMGVKVDAAQTNTPEAIRQRREMVINLLRTNTSVELPTNSRVAQLRFDSPDPRLSAQVANGIADAYVTGNLERKFDTSAYARDYLAGQLAEQKQRLEDSERAMIAYARESDLVTVGGAGGASGGDSNGGEGVSKPQSLTSAALLDLNTAYTASRAERIKAEQRWRAAQRAPLMSLPEVIENGAVQALVGQRATLRGELQEQRRRHKADHPEVIQLNAQIAELDAQINRQATDIRDSIREAYQLTVGQEQQFDTTVGQLRSTALEEQGRQVRMNILQREVDTNRELYNGLLQRFKELSATAGVESNNVSIIDRAEPAFSPIKPRPLVNMAIALAIGLGLAALFVFARENLDDAIRTPDDVQRMLNVPALGAVPLLKAGENPFEEISNPRSAMAEAYQSIRTALELSTAHGVPRSLVFTSSRPSEGKSTSATATAQNLARTGKRALLVDADLRLPTLHKFLDLKNNAGFVSLLTGQKTVMDVRQPTGLEGFDFISSGPLPPAPAELLSEASLNRFLNDALAHYDVVVIDAPPVMGFADAPLIAAITEGTVFVVEADVAHRGAARTAIRRLVTSRANVVGAILTKFDAPALGYYNYNYSYSYEYGNRANAG</sequence>
<dbReference type="GO" id="GO:0005524">
    <property type="term" value="F:ATP binding"/>
    <property type="evidence" value="ECO:0007669"/>
    <property type="project" value="UniProtKB-KW"/>
</dbReference>
<dbReference type="SUPFAM" id="SSF52540">
    <property type="entry name" value="P-loop containing nucleoside triphosphate hydrolases"/>
    <property type="match status" value="1"/>
</dbReference>
<keyword evidence="9" id="KW-0547">Nucleotide-binding</keyword>
<dbReference type="RefSeq" id="WP_025290660.1">
    <property type="nucleotide sequence ID" value="NZ_CP006644.1"/>
</dbReference>
<evidence type="ECO:0000256" key="12">
    <source>
        <dbReference type="ARBA" id="ARBA00022989"/>
    </source>
</evidence>
<evidence type="ECO:0000259" key="19">
    <source>
        <dbReference type="Pfam" id="PF13614"/>
    </source>
</evidence>
<dbReference type="InterPro" id="IPR027417">
    <property type="entry name" value="P-loop_NTPase"/>
</dbReference>
<evidence type="ECO:0000313" key="21">
    <source>
        <dbReference type="EMBL" id="AHE52342.1"/>
    </source>
</evidence>
<accession>W0A787</accession>
<feature type="domain" description="AAA" evidence="19">
    <location>
        <begin position="567"/>
        <end position="678"/>
    </location>
</feature>
<dbReference type="HOGENOM" id="CLU_009912_2_1_5"/>
<name>W0A787_9SPHN</name>